<evidence type="ECO:0000313" key="3">
    <source>
        <dbReference type="Proteomes" id="UP000077051"/>
    </source>
</evidence>
<comment type="caution">
    <text evidence="2">The sequence shown here is derived from an EMBL/GenBank/DDBJ whole genome shotgun (WGS) entry which is preliminary data.</text>
</comment>
<dbReference type="OrthoDB" id="2286987at2759"/>
<feature type="region of interest" description="Disordered" evidence="1">
    <location>
        <begin position="316"/>
        <end position="341"/>
    </location>
</feature>
<gene>
    <name evidence="2" type="ORF">MUCCIDRAFT_107058</name>
</gene>
<feature type="region of interest" description="Disordered" evidence="1">
    <location>
        <begin position="227"/>
        <end position="246"/>
    </location>
</feature>
<accession>A0A168NMK3</accession>
<keyword evidence="3" id="KW-1185">Reference proteome</keyword>
<organism evidence="2 3">
    <name type="scientific">Mucor lusitanicus CBS 277.49</name>
    <dbReference type="NCBI Taxonomy" id="747725"/>
    <lineage>
        <taxon>Eukaryota</taxon>
        <taxon>Fungi</taxon>
        <taxon>Fungi incertae sedis</taxon>
        <taxon>Mucoromycota</taxon>
        <taxon>Mucoromycotina</taxon>
        <taxon>Mucoromycetes</taxon>
        <taxon>Mucorales</taxon>
        <taxon>Mucorineae</taxon>
        <taxon>Mucoraceae</taxon>
        <taxon>Mucor</taxon>
    </lineage>
</organism>
<feature type="compositionally biased region" description="Low complexity" evidence="1">
    <location>
        <begin position="404"/>
        <end position="413"/>
    </location>
</feature>
<evidence type="ECO:0000256" key="1">
    <source>
        <dbReference type="SAM" id="MobiDB-lite"/>
    </source>
</evidence>
<reference evidence="2 3" key="1">
    <citation type="submission" date="2015-06" db="EMBL/GenBank/DDBJ databases">
        <title>Expansion of signal transduction pathways in fungi by whole-genome duplication.</title>
        <authorList>
            <consortium name="DOE Joint Genome Institute"/>
            <person name="Corrochano L.M."/>
            <person name="Kuo A."/>
            <person name="Marcet-Houben M."/>
            <person name="Polaino S."/>
            <person name="Salamov A."/>
            <person name="Villalobos J.M."/>
            <person name="Alvarez M.I."/>
            <person name="Avalos J."/>
            <person name="Benito E.P."/>
            <person name="Benoit I."/>
            <person name="Burger G."/>
            <person name="Camino L.P."/>
            <person name="Canovas D."/>
            <person name="Cerda-Olmedo E."/>
            <person name="Cheng J.-F."/>
            <person name="Dominguez A."/>
            <person name="Elias M."/>
            <person name="Eslava A.P."/>
            <person name="Glaser F."/>
            <person name="Grimwood J."/>
            <person name="Gutierrez G."/>
            <person name="Heitman J."/>
            <person name="Henrissat B."/>
            <person name="Iturriaga E.A."/>
            <person name="Lang B.F."/>
            <person name="Lavin J.L."/>
            <person name="Lee S."/>
            <person name="Li W."/>
            <person name="Lindquist E."/>
            <person name="Lopez-Garcia S."/>
            <person name="Luque E.M."/>
            <person name="Marcos A.T."/>
            <person name="Martin J."/>
            <person name="Mccluskey K."/>
            <person name="Medina H.R."/>
            <person name="Miralles-Duran A."/>
            <person name="Miyazaki A."/>
            <person name="Munoz-Torres E."/>
            <person name="Oguiza J.A."/>
            <person name="Ohm R."/>
            <person name="Olmedo M."/>
            <person name="Orejas M."/>
            <person name="Ortiz-Castellanos L."/>
            <person name="Pisabarro A.G."/>
            <person name="Rodriguez-Romero J."/>
            <person name="Ruiz-Herrera J."/>
            <person name="Ruiz-Vazquez R."/>
            <person name="Sanz C."/>
            <person name="Schackwitz W."/>
            <person name="Schmutz J."/>
            <person name="Shahriari M."/>
            <person name="Shelest E."/>
            <person name="Silva-Franco F."/>
            <person name="Soanes D."/>
            <person name="Syed K."/>
            <person name="Tagua V.G."/>
            <person name="Talbot N.J."/>
            <person name="Thon M."/>
            <person name="De Vries R.P."/>
            <person name="Wiebenga A."/>
            <person name="Yadav J.S."/>
            <person name="Braun E.L."/>
            <person name="Baker S."/>
            <person name="Garre V."/>
            <person name="Horwitz B."/>
            <person name="Torres-Martinez S."/>
            <person name="Idnurm A."/>
            <person name="Herrera-Estrella A."/>
            <person name="Gabaldon T."/>
            <person name="Grigoriev I.V."/>
        </authorList>
    </citation>
    <scope>NUCLEOTIDE SEQUENCE [LARGE SCALE GENOMIC DNA]</scope>
    <source>
        <strain evidence="2 3">CBS 277.49</strain>
    </source>
</reference>
<sequence length="467" mass="52586">MLRNPTAPAVSTATTDELVELEYQKLKCAWEQQRYDTKSQKQETQYHPHDTVQFTLMHLFHGYLNQIWMDSQNMLQCAQAWNNDTHQKDAAFTMNILGLHLMKQSLRTRQELFHIVDQLSSNSQDAVPARASSTTSSCSVASYYQLPVKLSSSPSTPTIQNAGSMDPHWQLDSVTTTCKHAFTPGSNYPSYFPVELEQNTSCHFCHEKLVGLKKSFSADHFSTLASQISSEEATTSSSSSSDGEDGVGAQAVYECFHDDTSSNTYSAFDLESIDEDMLASRKLLVQDDDEEDEGNCNYQQKLLTYQLIRSSELHESSKLEVADEDDGQASVSSSGTTMEELRMKRSTISNNLLHERIDSSSTCLPESVYSSDGHCQCEQQQEKERAMPRKKRNLSMFSIHNNSSKKSSPTTKTSFKDKLKRYRSKDPATDKNGMPRSLSNTLFQLFASQSTSTTSISTKRRQQQQQL</sequence>
<feature type="compositionally biased region" description="Low complexity" evidence="1">
    <location>
        <begin position="227"/>
        <end position="241"/>
    </location>
</feature>
<protein>
    <submittedName>
        <fullName evidence="2">Uncharacterized protein</fullName>
    </submittedName>
</protein>
<dbReference type="AlphaFoldDB" id="A0A168NMK3"/>
<evidence type="ECO:0000313" key="2">
    <source>
        <dbReference type="EMBL" id="OAD06481.1"/>
    </source>
</evidence>
<dbReference type="VEuPathDB" id="FungiDB:MUCCIDRAFT_107058"/>
<dbReference type="EMBL" id="AMYB01000002">
    <property type="protein sequence ID" value="OAD06481.1"/>
    <property type="molecule type" value="Genomic_DNA"/>
</dbReference>
<feature type="region of interest" description="Disordered" evidence="1">
    <location>
        <begin position="398"/>
        <end position="443"/>
    </location>
</feature>
<name>A0A168NMK3_MUCCL</name>
<dbReference type="Proteomes" id="UP000077051">
    <property type="component" value="Unassembled WGS sequence"/>
</dbReference>
<proteinExistence type="predicted"/>